<protein>
    <submittedName>
        <fullName evidence="1">Protein NETWORKED 1A</fullName>
    </submittedName>
</protein>
<accession>A0ACC0F0U1</accession>
<evidence type="ECO:0000313" key="1">
    <source>
        <dbReference type="EMBL" id="KAI7982317.1"/>
    </source>
</evidence>
<dbReference type="EMBL" id="CM045768">
    <property type="protein sequence ID" value="KAI7982317.1"/>
    <property type="molecule type" value="Genomic_DNA"/>
</dbReference>
<proteinExistence type="predicted"/>
<dbReference type="Proteomes" id="UP001060215">
    <property type="component" value="Chromosome 11"/>
</dbReference>
<sequence>MKGRVSFMETEIGGLKAQLFAYAPAIDSLRDNIASLEHNVLSPPELNVADNQEQKNLQTRMKAVEKVVIEEKKKLVMQKSLNTNIKLDAVLKEFEELKSNYRVSLKKDKQMAEMELRDELVDKLKLQKTKPEISEVRNGILTKDIPLDLV</sequence>
<comment type="caution">
    <text evidence="1">The sequence shown here is derived from an EMBL/GenBank/DDBJ whole genome shotgun (WGS) entry which is preliminary data.</text>
</comment>
<gene>
    <name evidence="1" type="ORF">LOK49_LG15G02453</name>
</gene>
<evidence type="ECO:0000313" key="2">
    <source>
        <dbReference type="Proteomes" id="UP001060215"/>
    </source>
</evidence>
<keyword evidence="2" id="KW-1185">Reference proteome</keyword>
<reference evidence="1 2" key="1">
    <citation type="journal article" date="2022" name="Plant J.">
        <title>Chromosome-level genome of Camellia lanceoleosa provides a valuable resource for understanding genome evolution and self-incompatibility.</title>
        <authorList>
            <person name="Gong W."/>
            <person name="Xiao S."/>
            <person name="Wang L."/>
            <person name="Liao Z."/>
            <person name="Chang Y."/>
            <person name="Mo W."/>
            <person name="Hu G."/>
            <person name="Li W."/>
            <person name="Zhao G."/>
            <person name="Zhu H."/>
            <person name="Hu X."/>
            <person name="Ji K."/>
            <person name="Xiang X."/>
            <person name="Song Q."/>
            <person name="Yuan D."/>
            <person name="Jin S."/>
            <person name="Zhang L."/>
        </authorList>
    </citation>
    <scope>NUCLEOTIDE SEQUENCE [LARGE SCALE GENOMIC DNA]</scope>
    <source>
        <strain evidence="1">SQ_2022a</strain>
    </source>
</reference>
<name>A0ACC0F0U1_9ERIC</name>
<organism evidence="1 2">
    <name type="scientific">Camellia lanceoleosa</name>
    <dbReference type="NCBI Taxonomy" id="1840588"/>
    <lineage>
        <taxon>Eukaryota</taxon>
        <taxon>Viridiplantae</taxon>
        <taxon>Streptophyta</taxon>
        <taxon>Embryophyta</taxon>
        <taxon>Tracheophyta</taxon>
        <taxon>Spermatophyta</taxon>
        <taxon>Magnoliopsida</taxon>
        <taxon>eudicotyledons</taxon>
        <taxon>Gunneridae</taxon>
        <taxon>Pentapetalae</taxon>
        <taxon>asterids</taxon>
        <taxon>Ericales</taxon>
        <taxon>Theaceae</taxon>
        <taxon>Camellia</taxon>
    </lineage>
</organism>